<evidence type="ECO:0000313" key="4">
    <source>
        <dbReference type="Proteomes" id="UP000250796"/>
    </source>
</evidence>
<dbReference type="SUPFAM" id="SSF109604">
    <property type="entry name" value="HD-domain/PDEase-like"/>
    <property type="match status" value="1"/>
</dbReference>
<evidence type="ECO:0000313" key="3">
    <source>
        <dbReference type="EMBL" id="SSC12951.1"/>
    </source>
</evidence>
<dbReference type="Proteomes" id="UP000250796">
    <property type="component" value="Chromosome MESINF"/>
</dbReference>
<dbReference type="Pfam" id="PF13487">
    <property type="entry name" value="HD_5"/>
    <property type="match status" value="1"/>
</dbReference>
<evidence type="ECO:0000259" key="2">
    <source>
        <dbReference type="PROSITE" id="PS51832"/>
    </source>
</evidence>
<keyword evidence="4" id="KW-1185">Reference proteome</keyword>
<protein>
    <submittedName>
        <fullName evidence="3">Metal dependent phosphohydrolase</fullName>
    </submittedName>
</protein>
<accession>A0A7Z7LF58</accession>
<proteinExistence type="predicted"/>
<feature type="transmembrane region" description="Helical" evidence="1">
    <location>
        <begin position="14"/>
        <end position="33"/>
    </location>
</feature>
<dbReference type="InterPro" id="IPR003607">
    <property type="entry name" value="HD/PDEase_dom"/>
</dbReference>
<dbReference type="EMBL" id="LS974202">
    <property type="protein sequence ID" value="SSC12951.1"/>
    <property type="molecule type" value="Genomic_DNA"/>
</dbReference>
<organism evidence="3 4">
    <name type="scientific">Mesotoga infera</name>
    <dbReference type="NCBI Taxonomy" id="1236046"/>
    <lineage>
        <taxon>Bacteria</taxon>
        <taxon>Thermotogati</taxon>
        <taxon>Thermotogota</taxon>
        <taxon>Thermotogae</taxon>
        <taxon>Kosmotogales</taxon>
        <taxon>Kosmotogaceae</taxon>
        <taxon>Mesotoga</taxon>
    </lineage>
</organism>
<feature type="transmembrane region" description="Helical" evidence="1">
    <location>
        <begin position="185"/>
        <end position="205"/>
    </location>
</feature>
<feature type="domain" description="HD-GYP" evidence="2">
    <location>
        <begin position="213"/>
        <end position="409"/>
    </location>
</feature>
<reference evidence="3 4" key="1">
    <citation type="submission" date="2017-01" db="EMBL/GenBank/DDBJ databases">
        <authorList>
            <person name="Erauso G."/>
        </authorList>
    </citation>
    <scope>NUCLEOTIDE SEQUENCE [LARGE SCALE GENOMIC DNA]</scope>
    <source>
        <strain evidence="3">MESINF1</strain>
    </source>
</reference>
<dbReference type="AlphaFoldDB" id="A0A7Z7LF58"/>
<dbReference type="SMART" id="SM00471">
    <property type="entry name" value="HDc"/>
    <property type="match status" value="1"/>
</dbReference>
<dbReference type="PROSITE" id="PS51832">
    <property type="entry name" value="HD_GYP"/>
    <property type="match status" value="1"/>
</dbReference>
<dbReference type="Gene3D" id="1.10.3210.10">
    <property type="entry name" value="Hypothetical protein af1432"/>
    <property type="match status" value="1"/>
</dbReference>
<keyword evidence="3" id="KW-0378">Hydrolase</keyword>
<dbReference type="RefSeq" id="WP_169699165.1">
    <property type="nucleotide sequence ID" value="NZ_LS974202.1"/>
</dbReference>
<name>A0A7Z7LF58_9BACT</name>
<keyword evidence="1" id="KW-0812">Transmembrane</keyword>
<keyword evidence="1" id="KW-1133">Transmembrane helix</keyword>
<dbReference type="PANTHER" id="PTHR43155">
    <property type="entry name" value="CYCLIC DI-GMP PHOSPHODIESTERASE PA4108-RELATED"/>
    <property type="match status" value="1"/>
</dbReference>
<gene>
    <name evidence="3" type="ORF">MESINF_1507</name>
</gene>
<dbReference type="CDD" id="cd00077">
    <property type="entry name" value="HDc"/>
    <property type="match status" value="1"/>
</dbReference>
<evidence type="ECO:0000256" key="1">
    <source>
        <dbReference type="SAM" id="Phobius"/>
    </source>
</evidence>
<keyword evidence="1" id="KW-0472">Membrane</keyword>
<dbReference type="KEGG" id="minf:MESINF_1507"/>
<sequence length="423" mass="48918">MKGFSELKFAGPRVVSAVFLIMFLLMFLPFHIFESEVIQYTHKVYSDIYRKAVDQFITSISRGYFQWNDMFNAFISQDREFIDSMFQEILTDFPYVREIMIVERPSGMTMEKDYMVSMKNEELYAYVNIMDSLSQNAVDDVVVMVGIDKHEVLEGLSMADRVILSDEGKKIFAYGLHASVRGYGLYNWLVFHAFISGLIGVLLMMEVLSVSFSRYHQTKGLQTIVHMWELQDPYTTYHSRNVAIIAEILGKRLGLKRKKLIEIVNGAKLHDIGKLGISTSILKKKGPLNEIEREVMMDHPRRGKDLLEQFKYLDKYIPYAYAHHERENGSGYPQGLKGEEIPFEAKILAVADVFEALTADRPYREAYSLPEAAEMMTRMPLDQRIVPEVFKALPELYEKLNRSTLQNSRANFESSIDVLRKPR</sequence>
<dbReference type="GO" id="GO:0016787">
    <property type="term" value="F:hydrolase activity"/>
    <property type="evidence" value="ECO:0007669"/>
    <property type="project" value="UniProtKB-KW"/>
</dbReference>
<dbReference type="InterPro" id="IPR037522">
    <property type="entry name" value="HD_GYP_dom"/>
</dbReference>